<organism evidence="10 11">
    <name type="scientific">Soboliphyme baturini</name>
    <dbReference type="NCBI Taxonomy" id="241478"/>
    <lineage>
        <taxon>Eukaryota</taxon>
        <taxon>Metazoa</taxon>
        <taxon>Ecdysozoa</taxon>
        <taxon>Nematoda</taxon>
        <taxon>Enoplea</taxon>
        <taxon>Dorylaimia</taxon>
        <taxon>Dioctophymatida</taxon>
        <taxon>Dioctophymatoidea</taxon>
        <taxon>Soboliphymatidae</taxon>
        <taxon>Soboliphyme</taxon>
    </lineage>
</organism>
<dbReference type="InterPro" id="IPR005817">
    <property type="entry name" value="Wnt"/>
</dbReference>
<protein>
    <recommendedName>
        <fullName evidence="9">Protein Wnt</fullName>
    </recommendedName>
</protein>
<dbReference type="GO" id="GO:0005109">
    <property type="term" value="F:frizzled binding"/>
    <property type="evidence" value="ECO:0007669"/>
    <property type="project" value="TreeGrafter"/>
</dbReference>
<dbReference type="GO" id="GO:0005125">
    <property type="term" value="F:cytokine activity"/>
    <property type="evidence" value="ECO:0007669"/>
    <property type="project" value="TreeGrafter"/>
</dbReference>
<evidence type="ECO:0000256" key="9">
    <source>
        <dbReference type="RuleBase" id="RU003500"/>
    </source>
</evidence>
<evidence type="ECO:0000256" key="5">
    <source>
        <dbReference type="ARBA" id="ARBA00022530"/>
    </source>
</evidence>
<dbReference type="Proteomes" id="UP000270296">
    <property type="component" value="Unassembled WGS sequence"/>
</dbReference>
<evidence type="ECO:0000256" key="6">
    <source>
        <dbReference type="ARBA" id="ARBA00022687"/>
    </source>
</evidence>
<dbReference type="Gene3D" id="3.30.2460.20">
    <property type="match status" value="1"/>
</dbReference>
<evidence type="ECO:0000256" key="2">
    <source>
        <dbReference type="ARBA" id="ARBA00005683"/>
    </source>
</evidence>
<comment type="function">
    <text evidence="9">Ligand for members of the frizzled family of seven transmembrane receptors.</text>
</comment>
<dbReference type="PANTHER" id="PTHR12027">
    <property type="entry name" value="WNT RELATED"/>
    <property type="match status" value="1"/>
</dbReference>
<evidence type="ECO:0000313" key="10">
    <source>
        <dbReference type="EMBL" id="VDP41974.1"/>
    </source>
</evidence>
<keyword evidence="8" id="KW-0449">Lipoprotein</keyword>
<dbReference type="PRINTS" id="PR01349">
    <property type="entry name" value="WNTPROTEIN"/>
</dbReference>
<proteinExistence type="inferred from homology"/>
<dbReference type="PANTHER" id="PTHR12027:SF37">
    <property type="entry name" value="PROTEIN WNT"/>
    <property type="match status" value="1"/>
</dbReference>
<dbReference type="PROSITE" id="PS00246">
    <property type="entry name" value="WNT1"/>
    <property type="match status" value="1"/>
</dbReference>
<evidence type="ECO:0000256" key="8">
    <source>
        <dbReference type="ARBA" id="ARBA00023288"/>
    </source>
</evidence>
<keyword evidence="4" id="KW-0964">Secreted</keyword>
<dbReference type="OrthoDB" id="5945655at2759"/>
<evidence type="ECO:0000256" key="7">
    <source>
        <dbReference type="ARBA" id="ARBA00023157"/>
    </source>
</evidence>
<dbReference type="InterPro" id="IPR018161">
    <property type="entry name" value="Wnt_CS"/>
</dbReference>
<evidence type="ECO:0000256" key="3">
    <source>
        <dbReference type="ARBA" id="ARBA00022473"/>
    </source>
</evidence>
<keyword evidence="5" id="KW-0272">Extracellular matrix</keyword>
<keyword evidence="7" id="KW-1015">Disulfide bond</keyword>
<keyword evidence="11" id="KW-1185">Reference proteome</keyword>
<comment type="similarity">
    <text evidence="2 9">Belongs to the Wnt family.</text>
</comment>
<dbReference type="GO" id="GO:0030182">
    <property type="term" value="P:neuron differentiation"/>
    <property type="evidence" value="ECO:0007669"/>
    <property type="project" value="TreeGrafter"/>
</dbReference>
<dbReference type="GO" id="GO:0005615">
    <property type="term" value="C:extracellular space"/>
    <property type="evidence" value="ECO:0007669"/>
    <property type="project" value="TreeGrafter"/>
</dbReference>
<evidence type="ECO:0000313" key="11">
    <source>
        <dbReference type="Proteomes" id="UP000270296"/>
    </source>
</evidence>
<keyword evidence="6 9" id="KW-0879">Wnt signaling pathway</keyword>
<reference evidence="10 11" key="1">
    <citation type="submission" date="2018-11" db="EMBL/GenBank/DDBJ databases">
        <authorList>
            <consortium name="Pathogen Informatics"/>
        </authorList>
    </citation>
    <scope>NUCLEOTIDE SEQUENCE [LARGE SCALE GENOMIC DNA]</scope>
</reference>
<dbReference type="GO" id="GO:0045165">
    <property type="term" value="P:cell fate commitment"/>
    <property type="evidence" value="ECO:0007669"/>
    <property type="project" value="TreeGrafter"/>
</dbReference>
<dbReference type="GO" id="GO:0060070">
    <property type="term" value="P:canonical Wnt signaling pathway"/>
    <property type="evidence" value="ECO:0007669"/>
    <property type="project" value="TreeGrafter"/>
</dbReference>
<dbReference type="SMART" id="SM00097">
    <property type="entry name" value="WNT1"/>
    <property type="match status" value="1"/>
</dbReference>
<dbReference type="Pfam" id="PF00110">
    <property type="entry name" value="wnt"/>
    <property type="match status" value="1"/>
</dbReference>
<sequence>MLEAVKKNVVKQCKCHGVSGSCTTRTCWEAIPNFRVIGNDLREKYDHALHVIVNPDGAALMPAEERRFDSVSGWRKPYKRQAVNKVELVYFEPSPDYCDNDIRTGSLGTAGRQCNLTSSGPDSCDVMCCGRGYDTVSYMRTFKCHVSTFLLSTFTVTHLDVSAS</sequence>
<name>A0A3P8EBL2_9BILA</name>
<accession>A0A3P8EBL2</accession>
<dbReference type="InterPro" id="IPR043158">
    <property type="entry name" value="Wnt_C"/>
</dbReference>
<gene>
    <name evidence="10" type="ORF">SBAD_LOCUS11668</name>
</gene>
<evidence type="ECO:0000256" key="1">
    <source>
        <dbReference type="ARBA" id="ARBA00004498"/>
    </source>
</evidence>
<keyword evidence="3 9" id="KW-0217">Developmental protein</keyword>
<dbReference type="AlphaFoldDB" id="A0A3P8EBL2"/>
<dbReference type="EMBL" id="UZAM01016142">
    <property type="protein sequence ID" value="VDP41974.1"/>
    <property type="molecule type" value="Genomic_DNA"/>
</dbReference>
<evidence type="ECO:0000256" key="4">
    <source>
        <dbReference type="ARBA" id="ARBA00022525"/>
    </source>
</evidence>
<comment type="subcellular location">
    <subcellularLocation>
        <location evidence="1 9">Secreted</location>
        <location evidence="1 9">Extracellular space</location>
        <location evidence="1 9">Extracellular matrix</location>
    </subcellularLocation>
</comment>